<dbReference type="PANTHER" id="PTHR45717:SF15">
    <property type="entry name" value="AGL218WP"/>
    <property type="match status" value="1"/>
</dbReference>
<dbReference type="Pfam" id="PF13812">
    <property type="entry name" value="PPR_3"/>
    <property type="match status" value="1"/>
</dbReference>
<evidence type="ECO:0000256" key="1">
    <source>
        <dbReference type="ARBA" id="ARBA00007626"/>
    </source>
</evidence>
<dbReference type="NCBIfam" id="TIGR00756">
    <property type="entry name" value="PPR"/>
    <property type="match status" value="1"/>
</dbReference>
<dbReference type="Pfam" id="PF01535">
    <property type="entry name" value="PPR"/>
    <property type="match status" value="2"/>
</dbReference>
<evidence type="ECO:0000313" key="3">
    <source>
        <dbReference type="EMBL" id="RYR45679.1"/>
    </source>
</evidence>
<dbReference type="EMBL" id="SDMP01000007">
    <property type="protein sequence ID" value="RYR45679.1"/>
    <property type="molecule type" value="Genomic_DNA"/>
</dbReference>
<keyword evidence="2" id="KW-0677">Repeat</keyword>
<protein>
    <recommendedName>
        <fullName evidence="5">Pentacotripeptide-repeat region of PRORP domain-containing protein</fullName>
    </recommendedName>
</protein>
<dbReference type="InterPro" id="IPR011990">
    <property type="entry name" value="TPR-like_helical_dom_sf"/>
</dbReference>
<evidence type="ECO:0000313" key="4">
    <source>
        <dbReference type="Proteomes" id="UP000289738"/>
    </source>
</evidence>
<name>A0A445C433_ARAHY</name>
<proteinExistence type="inferred from homology"/>
<organism evidence="3 4">
    <name type="scientific">Arachis hypogaea</name>
    <name type="common">Peanut</name>
    <dbReference type="NCBI Taxonomy" id="3818"/>
    <lineage>
        <taxon>Eukaryota</taxon>
        <taxon>Viridiplantae</taxon>
        <taxon>Streptophyta</taxon>
        <taxon>Embryophyta</taxon>
        <taxon>Tracheophyta</taxon>
        <taxon>Spermatophyta</taxon>
        <taxon>Magnoliopsida</taxon>
        <taxon>eudicotyledons</taxon>
        <taxon>Gunneridae</taxon>
        <taxon>Pentapetalae</taxon>
        <taxon>rosids</taxon>
        <taxon>fabids</taxon>
        <taxon>Fabales</taxon>
        <taxon>Fabaceae</taxon>
        <taxon>Papilionoideae</taxon>
        <taxon>50 kb inversion clade</taxon>
        <taxon>dalbergioids sensu lato</taxon>
        <taxon>Dalbergieae</taxon>
        <taxon>Pterocarpus clade</taxon>
        <taxon>Arachis</taxon>
    </lineage>
</organism>
<dbReference type="AlphaFoldDB" id="A0A445C433"/>
<reference evidence="3 4" key="1">
    <citation type="submission" date="2019-01" db="EMBL/GenBank/DDBJ databases">
        <title>Sequencing of cultivated peanut Arachis hypogaea provides insights into genome evolution and oil improvement.</title>
        <authorList>
            <person name="Chen X."/>
        </authorList>
    </citation>
    <scope>NUCLEOTIDE SEQUENCE [LARGE SCALE GENOMIC DNA]</scope>
    <source>
        <strain evidence="4">cv. Fuhuasheng</strain>
        <tissue evidence="3">Leaves</tissue>
    </source>
</reference>
<dbReference type="Gene3D" id="1.25.40.10">
    <property type="entry name" value="Tetratricopeptide repeat domain"/>
    <property type="match status" value="2"/>
</dbReference>
<dbReference type="PANTHER" id="PTHR45717">
    <property type="entry name" value="OS12G0527900 PROTEIN"/>
    <property type="match status" value="1"/>
</dbReference>
<sequence>MLKINQNGVASSIKDWFNTCDPLITRIFQILSSTDSFSYNDAALTLRRLDESKDSSGDLSPSPSNMWSLRGRASLLLSYKKNYCDCNVVNSGTLESSRRAYDRFLLPNTFYHSGHASLKSAVSRRELSSQGDANCMIDQDGLEESHCEFPEKEELLDVLMDNFDEERKEKIRQNISRAWRKINLNPHNPKCKAELIEKLVEAKSLPEFRQRYLPNYISLIAKLSNHELYELEMYFEGYPEPSRRKFTGVLLSIRGAQAKRNAVLVEHYITVGLKEDAKDLLKKMEGEDLQKNPRVGRYLLLSYAKLGDIDEVRRIWELCQACPQREVCLAAIESFAELNKIDEAEAAFEFMSKRGLLQLKNYSLMLKIYANNKMVKKGNDLVMRMTDNGIQIGPLTWDDLVKLYIKAGEVEKAETVLQEAVLLNKEKPYINSYTAIMEHYANRGDIHSTKMIWQKMKEVGYKFNSRQYEVLLQAYLIAKLPAHGMRGMMKADNIVLNPVLRRLLVQVDPFHKIETLDLRIFNVRN</sequence>
<comment type="similarity">
    <text evidence="1">Belongs to the PPR family. P subfamily.</text>
</comment>
<evidence type="ECO:0000256" key="2">
    <source>
        <dbReference type="ARBA" id="ARBA00022737"/>
    </source>
</evidence>
<dbReference type="Proteomes" id="UP000289738">
    <property type="component" value="Chromosome A07"/>
</dbReference>
<keyword evidence="4" id="KW-1185">Reference proteome</keyword>
<dbReference type="GO" id="GO:0003729">
    <property type="term" value="F:mRNA binding"/>
    <property type="evidence" value="ECO:0007669"/>
    <property type="project" value="UniProtKB-ARBA"/>
</dbReference>
<evidence type="ECO:0008006" key="5">
    <source>
        <dbReference type="Google" id="ProtNLM"/>
    </source>
</evidence>
<comment type="caution">
    <text evidence="3">The sequence shown here is derived from an EMBL/GenBank/DDBJ whole genome shotgun (WGS) entry which is preliminary data.</text>
</comment>
<gene>
    <name evidence="3" type="ORF">Ahy_A07g031486</name>
</gene>
<dbReference type="GO" id="GO:0005739">
    <property type="term" value="C:mitochondrion"/>
    <property type="evidence" value="ECO:0007669"/>
    <property type="project" value="TreeGrafter"/>
</dbReference>
<accession>A0A445C433</accession>
<dbReference type="InterPro" id="IPR002885">
    <property type="entry name" value="PPR_rpt"/>
</dbReference>